<dbReference type="Proteomes" id="UP000246303">
    <property type="component" value="Unassembled WGS sequence"/>
</dbReference>
<dbReference type="Gene3D" id="3.50.50.60">
    <property type="entry name" value="FAD/NAD(P)-binding domain"/>
    <property type="match status" value="1"/>
</dbReference>
<dbReference type="InterPro" id="IPR002938">
    <property type="entry name" value="FAD-bd"/>
</dbReference>
<keyword evidence="3" id="KW-0503">Monooxygenase</keyword>
<dbReference type="PANTHER" id="PTHR43476:SF3">
    <property type="entry name" value="FAD-BINDING MONOOXYGENASE"/>
    <property type="match status" value="1"/>
</dbReference>
<dbReference type="GO" id="GO:0008688">
    <property type="term" value="F:3-(3-hydroxyphenyl)propionate hydroxylase activity"/>
    <property type="evidence" value="ECO:0007669"/>
    <property type="project" value="TreeGrafter"/>
</dbReference>
<dbReference type="OrthoDB" id="4246007at2"/>
<evidence type="ECO:0000256" key="1">
    <source>
        <dbReference type="ARBA" id="ARBA00023002"/>
    </source>
</evidence>
<dbReference type="GO" id="GO:0071949">
    <property type="term" value="F:FAD binding"/>
    <property type="evidence" value="ECO:0007669"/>
    <property type="project" value="InterPro"/>
</dbReference>
<reference evidence="3 4" key="1">
    <citation type="submission" date="2018-05" db="EMBL/GenBank/DDBJ databases">
        <title>Genetic diversity of glacier-inhabiting Cryobacterium bacteria in China and description of Cryobacterium mengkeensis sp. nov. and Arthrobacter glacialis sp. nov.</title>
        <authorList>
            <person name="Liu Q."/>
            <person name="Xin Y.-H."/>
        </authorList>
    </citation>
    <scope>NUCLEOTIDE SEQUENCE [LARGE SCALE GENOMIC DNA]</scope>
    <source>
        <strain evidence="3 4">GP3</strain>
    </source>
</reference>
<dbReference type="GO" id="GO:0019622">
    <property type="term" value="P:3-(3-hydroxy)phenylpropionate catabolic process"/>
    <property type="evidence" value="ECO:0007669"/>
    <property type="project" value="TreeGrafter"/>
</dbReference>
<evidence type="ECO:0000313" key="3">
    <source>
        <dbReference type="EMBL" id="PXA69617.1"/>
    </source>
</evidence>
<gene>
    <name evidence="3" type="ORF">CVS29_00815</name>
</gene>
<dbReference type="InterPro" id="IPR036188">
    <property type="entry name" value="FAD/NAD-bd_sf"/>
</dbReference>
<dbReference type="EMBL" id="QHLZ01000001">
    <property type="protein sequence ID" value="PXA69617.1"/>
    <property type="molecule type" value="Genomic_DNA"/>
</dbReference>
<dbReference type="PANTHER" id="PTHR43476">
    <property type="entry name" value="3-(3-HYDROXY-PHENYL)PROPIONATE/3-HYDROXYCINNAMIC ACID HYDROXYLASE"/>
    <property type="match status" value="1"/>
</dbReference>
<dbReference type="Pfam" id="PF01494">
    <property type="entry name" value="FAD_binding_3"/>
    <property type="match status" value="1"/>
</dbReference>
<comment type="caution">
    <text evidence="3">The sequence shown here is derived from an EMBL/GenBank/DDBJ whole genome shotgun (WGS) entry which is preliminary data.</text>
</comment>
<keyword evidence="1" id="KW-0560">Oxidoreductase</keyword>
<name>A0A2V3DX49_9MICC</name>
<organism evidence="3 4">
    <name type="scientific">Arthrobacter psychrochitiniphilus</name>
    <dbReference type="NCBI Taxonomy" id="291045"/>
    <lineage>
        <taxon>Bacteria</taxon>
        <taxon>Bacillati</taxon>
        <taxon>Actinomycetota</taxon>
        <taxon>Actinomycetes</taxon>
        <taxon>Micrococcales</taxon>
        <taxon>Micrococcaceae</taxon>
        <taxon>Arthrobacter</taxon>
    </lineage>
</organism>
<evidence type="ECO:0000313" key="4">
    <source>
        <dbReference type="Proteomes" id="UP000246303"/>
    </source>
</evidence>
<dbReference type="SUPFAM" id="SSF51905">
    <property type="entry name" value="FAD/NAD(P)-binding domain"/>
    <property type="match status" value="1"/>
</dbReference>
<dbReference type="InterPro" id="IPR050631">
    <property type="entry name" value="PheA/TfdB_FAD_monoxygenase"/>
</dbReference>
<proteinExistence type="predicted"/>
<dbReference type="PRINTS" id="PR00420">
    <property type="entry name" value="RNGMNOXGNASE"/>
</dbReference>
<sequence>MFDVVIVGAGPVGLFLATLLLQEGLSVRILEQRSSPRSDSRAIGIHPPALAALALAKVEAPLLAEGLRIPSGVARSGGRDVGSIDFARGAPERPFVLTLKQVRTEALLAQRLAELDPNAVVRGFCVQSIHDGGTFLTLSGTVASSVVDASVRDCAVVDAPVQEHVQGRLVVGADGARSAVRRLLGIPTSGRNYPDTYLMGDFPDTGDDGNTAVLFLEPEGILESFPLPGRLRRWVVHTDSLLTDADAADLAQLVRQRTGVELDPGANSMLSAFEVRTRLARRMVQGRVVLVGDAAHEISPIGGQGMNLGWLDAAAVAPIIVAALRGEKTGRRLAEFERVRMGAARTAAHQAQLNMMLGRKSPAQFLQLRNAALGGLFTLGVVQNFAARRFTMHNIR</sequence>
<dbReference type="Gene3D" id="3.30.70.2450">
    <property type="match status" value="1"/>
</dbReference>
<dbReference type="AlphaFoldDB" id="A0A2V3DX49"/>
<protein>
    <submittedName>
        <fullName evidence="3">FAD-dependent monooxygenase</fullName>
    </submittedName>
</protein>
<evidence type="ECO:0000259" key="2">
    <source>
        <dbReference type="Pfam" id="PF01494"/>
    </source>
</evidence>
<accession>A0A2V3DX49</accession>
<feature type="domain" description="FAD-binding" evidence="2">
    <location>
        <begin position="2"/>
        <end position="348"/>
    </location>
</feature>
<keyword evidence="4" id="KW-1185">Reference proteome</keyword>